<dbReference type="EMBL" id="JAMKFB020000003">
    <property type="protein sequence ID" value="KAL0197477.1"/>
    <property type="molecule type" value="Genomic_DNA"/>
</dbReference>
<reference evidence="4 5" key="1">
    <citation type="submission" date="2024-05" db="EMBL/GenBank/DDBJ databases">
        <title>Genome sequencing and assembly of Indian major carp, Cirrhinus mrigala (Hamilton, 1822).</title>
        <authorList>
            <person name="Mohindra V."/>
            <person name="Chowdhury L.M."/>
            <person name="Lal K."/>
            <person name="Jena J.K."/>
        </authorList>
    </citation>
    <scope>NUCLEOTIDE SEQUENCE [LARGE SCALE GENOMIC DNA]</scope>
    <source>
        <strain evidence="4">CM1030</strain>
        <tissue evidence="4">Blood</tissue>
    </source>
</reference>
<dbReference type="Pfam" id="PF00171">
    <property type="entry name" value="Aldedh"/>
    <property type="match status" value="1"/>
</dbReference>
<dbReference type="InterPro" id="IPR016161">
    <property type="entry name" value="Ald_DH/histidinol_DH"/>
</dbReference>
<dbReference type="InterPro" id="IPR012394">
    <property type="entry name" value="Aldehyde_DH_NAD(P)"/>
</dbReference>
<dbReference type="InterPro" id="IPR016160">
    <property type="entry name" value="Ald_DH_CS_CYS"/>
</dbReference>
<keyword evidence="5" id="KW-1185">Reference proteome</keyword>
<dbReference type="Gene3D" id="3.40.605.10">
    <property type="entry name" value="Aldehyde Dehydrogenase, Chain A, domain 1"/>
    <property type="match status" value="1"/>
</dbReference>
<feature type="non-terminal residue" evidence="4">
    <location>
        <position position="1"/>
    </location>
</feature>
<feature type="non-terminal residue" evidence="4">
    <location>
        <position position="130"/>
    </location>
</feature>
<organism evidence="4 5">
    <name type="scientific">Cirrhinus mrigala</name>
    <name type="common">Mrigala</name>
    <dbReference type="NCBI Taxonomy" id="683832"/>
    <lineage>
        <taxon>Eukaryota</taxon>
        <taxon>Metazoa</taxon>
        <taxon>Chordata</taxon>
        <taxon>Craniata</taxon>
        <taxon>Vertebrata</taxon>
        <taxon>Euteleostomi</taxon>
        <taxon>Actinopterygii</taxon>
        <taxon>Neopterygii</taxon>
        <taxon>Teleostei</taxon>
        <taxon>Ostariophysi</taxon>
        <taxon>Cypriniformes</taxon>
        <taxon>Cyprinidae</taxon>
        <taxon>Labeoninae</taxon>
        <taxon>Labeonini</taxon>
        <taxon>Cirrhinus</taxon>
    </lineage>
</organism>
<gene>
    <name evidence="4" type="ORF">M9458_006017</name>
</gene>
<dbReference type="PROSITE" id="PS00070">
    <property type="entry name" value="ALDEHYDE_DEHYDR_CYS"/>
    <property type="match status" value="1"/>
</dbReference>
<dbReference type="SUPFAM" id="SSF53720">
    <property type="entry name" value="ALDH-like"/>
    <property type="match status" value="1"/>
</dbReference>
<protein>
    <recommendedName>
        <fullName evidence="3">Aldehyde dehydrogenase domain-containing protein</fullName>
    </recommendedName>
</protein>
<accession>A0ABD0RG18</accession>
<dbReference type="PANTHER" id="PTHR43570">
    <property type="entry name" value="ALDEHYDE DEHYDROGENASE"/>
    <property type="match status" value="1"/>
</dbReference>
<dbReference type="PANTHER" id="PTHR43570:SF2">
    <property type="entry name" value="ALDEHYDE DEHYDROGENASE FAMILY 3 MEMBER B1"/>
    <property type="match status" value="1"/>
</dbReference>
<dbReference type="InterPro" id="IPR015590">
    <property type="entry name" value="Aldehyde_DH_dom"/>
</dbReference>
<evidence type="ECO:0000256" key="1">
    <source>
        <dbReference type="ARBA" id="ARBA00009986"/>
    </source>
</evidence>
<evidence type="ECO:0000256" key="2">
    <source>
        <dbReference type="ARBA" id="ARBA00023002"/>
    </source>
</evidence>
<evidence type="ECO:0000313" key="5">
    <source>
        <dbReference type="Proteomes" id="UP001529510"/>
    </source>
</evidence>
<dbReference type="GO" id="GO:0016620">
    <property type="term" value="F:oxidoreductase activity, acting on the aldehyde or oxo group of donors, NAD or NADP as acceptor"/>
    <property type="evidence" value="ECO:0007669"/>
    <property type="project" value="UniProtKB-ARBA"/>
</dbReference>
<keyword evidence="2" id="KW-0560">Oxidoreductase</keyword>
<dbReference type="Gene3D" id="3.40.309.10">
    <property type="entry name" value="Aldehyde Dehydrogenase, Chain A, domain 2"/>
    <property type="match status" value="1"/>
</dbReference>
<proteinExistence type="inferred from homology"/>
<evidence type="ECO:0000259" key="3">
    <source>
        <dbReference type="Pfam" id="PF00171"/>
    </source>
</evidence>
<dbReference type="InterPro" id="IPR016163">
    <property type="entry name" value="Ald_DH_C"/>
</dbReference>
<dbReference type="InterPro" id="IPR016162">
    <property type="entry name" value="Ald_DH_N"/>
</dbReference>
<dbReference type="AlphaFoldDB" id="A0ABD0RG18"/>
<feature type="domain" description="Aldehyde dehydrogenase" evidence="3">
    <location>
        <begin position="1"/>
        <end position="126"/>
    </location>
</feature>
<dbReference type="Proteomes" id="UP001529510">
    <property type="component" value="Unassembled WGS sequence"/>
</dbReference>
<evidence type="ECO:0000313" key="4">
    <source>
        <dbReference type="EMBL" id="KAL0197477.1"/>
    </source>
</evidence>
<name>A0ABD0RG18_CIRMR</name>
<sequence>SQSVARCILQAAAVHLTPVTLELGGKCPCLIYGRLDMKAAAKRLVWAKFFNAGQSCVAPDYILCTAETRDMLLPFVKEALESFYGSDPQQSQDMGRIVTDRHWDRLVEMLKKSEGKIVIGGESDKKTRYI</sequence>
<comment type="similarity">
    <text evidence="1">Belongs to the aldehyde dehydrogenase family.</text>
</comment>
<comment type="caution">
    <text evidence="4">The sequence shown here is derived from an EMBL/GenBank/DDBJ whole genome shotgun (WGS) entry which is preliminary data.</text>
</comment>